<organism evidence="4 5">
    <name type="scientific">Artemisia annua</name>
    <name type="common">Sweet wormwood</name>
    <dbReference type="NCBI Taxonomy" id="35608"/>
    <lineage>
        <taxon>Eukaryota</taxon>
        <taxon>Viridiplantae</taxon>
        <taxon>Streptophyta</taxon>
        <taxon>Embryophyta</taxon>
        <taxon>Tracheophyta</taxon>
        <taxon>Spermatophyta</taxon>
        <taxon>Magnoliopsida</taxon>
        <taxon>eudicotyledons</taxon>
        <taxon>Gunneridae</taxon>
        <taxon>Pentapetalae</taxon>
        <taxon>asterids</taxon>
        <taxon>campanulids</taxon>
        <taxon>Asterales</taxon>
        <taxon>Asteraceae</taxon>
        <taxon>Asteroideae</taxon>
        <taxon>Anthemideae</taxon>
        <taxon>Artemisiinae</taxon>
        <taxon>Artemisia</taxon>
    </lineage>
</organism>
<name>A0A2U1L9P4_ARTAN</name>
<keyword evidence="2" id="KW-1133">Transmembrane helix</keyword>
<evidence type="ECO:0000313" key="5">
    <source>
        <dbReference type="Proteomes" id="UP000245207"/>
    </source>
</evidence>
<dbReference type="GO" id="GO:0016740">
    <property type="term" value="F:transferase activity"/>
    <property type="evidence" value="ECO:0007669"/>
    <property type="project" value="UniProtKB-KW"/>
</dbReference>
<evidence type="ECO:0000256" key="2">
    <source>
        <dbReference type="SAM" id="Phobius"/>
    </source>
</evidence>
<dbReference type="PROSITE" id="PS51184">
    <property type="entry name" value="JMJC"/>
    <property type="match status" value="1"/>
</dbReference>
<dbReference type="Gene3D" id="2.60.120.650">
    <property type="entry name" value="Cupin"/>
    <property type="match status" value="1"/>
</dbReference>
<dbReference type="PANTHER" id="PTHR12480:SF35">
    <property type="entry name" value="TRANSCRIPTION FACTOR JUMONJI, JMJC DOMAIN-CONTAINING PROTEIN"/>
    <property type="match status" value="1"/>
</dbReference>
<dbReference type="EMBL" id="PKPP01010618">
    <property type="protein sequence ID" value="PWA45723.1"/>
    <property type="molecule type" value="Genomic_DNA"/>
</dbReference>
<protein>
    <submittedName>
        <fullName evidence="4">Transferase, transferring glycosyl group</fullName>
    </submittedName>
</protein>
<sequence>MVFTSYIYSSSNYLILKILMIHVHATPVCYAFVQEKGFQRLEELFAVALSIHHFLAQLYIILELGRAFDKICKKHDGCKLLCGDRCIAELTGYGNPFLVVFIFDTVLASLRYEFNGGETGPGSYELDFGSGTAYKAVSNTSMSLDKRHRYNRGIAVCIPNVSKGIRKTNEDRRYRKRNYPTSYVTDSLQPQFSQQTRRNEQSNEVDVTSDVIWGDDQGYNRSGMMQDDNFEYQEGGGSFPSAFSQESSPSPFAADGPSQLSLNVPDMRHHSYHISLDPGLGIAVTSVAALMVVLMVFLIQRKSRELDGLDMTSDKTSMKAISHPSKKVPGRYCLGEWFTANKGADMEFMSVALTVAYLIHCRRQQQEKWRINNTECVYRCLTYGGLAIGWIHCLHIFVWTNRDKKDIYNERTGKNRGVNYRTLDALFDIVEERNYTFTFNIRSVCWECILSEQQRNSSVETAAPHTSLHEKCLEYSFVWPQKVGLGRVPLGETVHVNDKDGDVDIETPSSLQWWLDYYPLLADEDKPIECTQLPDETIYIPTGWWHCVLNLETTVAVTHNILFSFRSSLYYRTIVGEMLGDKQ</sequence>
<dbReference type="InterPro" id="IPR003347">
    <property type="entry name" value="JmjC_dom"/>
</dbReference>
<keyword evidence="5" id="KW-1185">Reference proteome</keyword>
<keyword evidence="2" id="KW-0812">Transmembrane</keyword>
<dbReference type="GO" id="GO:0005737">
    <property type="term" value="C:cytoplasm"/>
    <property type="evidence" value="ECO:0007669"/>
    <property type="project" value="TreeGrafter"/>
</dbReference>
<dbReference type="Pfam" id="PF02373">
    <property type="entry name" value="JmjC"/>
    <property type="match status" value="1"/>
</dbReference>
<dbReference type="Proteomes" id="UP000245207">
    <property type="component" value="Unassembled WGS sequence"/>
</dbReference>
<gene>
    <name evidence="4" type="ORF">CTI12_AA514790</name>
</gene>
<feature type="domain" description="JmjC" evidence="3">
    <location>
        <begin position="418"/>
        <end position="578"/>
    </location>
</feature>
<keyword evidence="2" id="KW-0472">Membrane</keyword>
<evidence type="ECO:0000259" key="3">
    <source>
        <dbReference type="PROSITE" id="PS51184"/>
    </source>
</evidence>
<dbReference type="AlphaFoldDB" id="A0A2U1L9P4"/>
<dbReference type="STRING" id="35608.A0A2U1L9P4"/>
<evidence type="ECO:0000313" key="4">
    <source>
        <dbReference type="EMBL" id="PWA45723.1"/>
    </source>
</evidence>
<keyword evidence="4" id="KW-0808">Transferase</keyword>
<dbReference type="InterPro" id="IPR050910">
    <property type="entry name" value="JMJD6_ArgDemeth/LysHydrox"/>
</dbReference>
<evidence type="ECO:0000256" key="1">
    <source>
        <dbReference type="SAM" id="MobiDB-lite"/>
    </source>
</evidence>
<comment type="caution">
    <text evidence="4">The sequence shown here is derived from an EMBL/GenBank/DDBJ whole genome shotgun (WGS) entry which is preliminary data.</text>
</comment>
<dbReference type="PANTHER" id="PTHR12480">
    <property type="entry name" value="ARGININE DEMETHYLASE AND LYSYL-HYDROXYLASE JMJD"/>
    <property type="match status" value="1"/>
</dbReference>
<dbReference type="OrthoDB" id="424465at2759"/>
<proteinExistence type="predicted"/>
<accession>A0A2U1L9P4</accession>
<feature type="transmembrane region" description="Helical" evidence="2">
    <location>
        <begin position="279"/>
        <end position="299"/>
    </location>
</feature>
<dbReference type="SUPFAM" id="SSF51197">
    <property type="entry name" value="Clavaminate synthase-like"/>
    <property type="match status" value="1"/>
</dbReference>
<feature type="compositionally biased region" description="Polar residues" evidence="1">
    <location>
        <begin position="241"/>
        <end position="250"/>
    </location>
</feature>
<feature type="region of interest" description="Disordered" evidence="1">
    <location>
        <begin position="235"/>
        <end position="256"/>
    </location>
</feature>
<reference evidence="4 5" key="1">
    <citation type="journal article" date="2018" name="Mol. Plant">
        <title>The genome of Artemisia annua provides insight into the evolution of Asteraceae family and artemisinin biosynthesis.</title>
        <authorList>
            <person name="Shen Q."/>
            <person name="Zhang L."/>
            <person name="Liao Z."/>
            <person name="Wang S."/>
            <person name="Yan T."/>
            <person name="Shi P."/>
            <person name="Liu M."/>
            <person name="Fu X."/>
            <person name="Pan Q."/>
            <person name="Wang Y."/>
            <person name="Lv Z."/>
            <person name="Lu X."/>
            <person name="Zhang F."/>
            <person name="Jiang W."/>
            <person name="Ma Y."/>
            <person name="Chen M."/>
            <person name="Hao X."/>
            <person name="Li L."/>
            <person name="Tang Y."/>
            <person name="Lv G."/>
            <person name="Zhou Y."/>
            <person name="Sun X."/>
            <person name="Brodelius P.E."/>
            <person name="Rose J.K.C."/>
            <person name="Tang K."/>
        </authorList>
    </citation>
    <scope>NUCLEOTIDE SEQUENCE [LARGE SCALE GENOMIC DNA]</scope>
    <source>
        <strain evidence="5">cv. Huhao1</strain>
        <tissue evidence="4">Leaf</tissue>
    </source>
</reference>